<keyword evidence="2" id="KW-1185">Reference proteome</keyword>
<protein>
    <submittedName>
        <fullName evidence="1">Uncharacterized protein</fullName>
    </submittedName>
</protein>
<gene>
    <name evidence="1" type="ORF">HPB50_023443</name>
</gene>
<evidence type="ECO:0000313" key="2">
    <source>
        <dbReference type="Proteomes" id="UP000821845"/>
    </source>
</evidence>
<accession>A0ACB7TL94</accession>
<dbReference type="EMBL" id="CM023481">
    <property type="protein sequence ID" value="KAH6948332.1"/>
    <property type="molecule type" value="Genomic_DNA"/>
</dbReference>
<comment type="caution">
    <text evidence="1">The sequence shown here is derived from an EMBL/GenBank/DDBJ whole genome shotgun (WGS) entry which is preliminary data.</text>
</comment>
<sequence length="179" mass="20091">MASLKQCKSLTLERKVALIKEVEKGGRTKSSIAQEFGIPLSTLSTVLKNKQKVLDGFQQSFSSQRKRVRGSKFPDTGSLPSSELMHCMYPEAYPTDQCKVRRRERADHTHILWDCIKHPEQAKSRPIPPRLEAAAKSYDQYQQLWTVPQVLGARERQGPSKPEAASGDPSRVTATPKTT</sequence>
<name>A0ACB7TL94_HYAAI</name>
<organism evidence="1 2">
    <name type="scientific">Hyalomma asiaticum</name>
    <name type="common">Tick</name>
    <dbReference type="NCBI Taxonomy" id="266040"/>
    <lineage>
        <taxon>Eukaryota</taxon>
        <taxon>Metazoa</taxon>
        <taxon>Ecdysozoa</taxon>
        <taxon>Arthropoda</taxon>
        <taxon>Chelicerata</taxon>
        <taxon>Arachnida</taxon>
        <taxon>Acari</taxon>
        <taxon>Parasitiformes</taxon>
        <taxon>Ixodida</taxon>
        <taxon>Ixodoidea</taxon>
        <taxon>Ixodidae</taxon>
        <taxon>Hyalomminae</taxon>
        <taxon>Hyalomma</taxon>
    </lineage>
</organism>
<dbReference type="Proteomes" id="UP000821845">
    <property type="component" value="Chromosome 1"/>
</dbReference>
<proteinExistence type="predicted"/>
<reference evidence="1" key="1">
    <citation type="submission" date="2020-05" db="EMBL/GenBank/DDBJ databases">
        <title>Large-scale comparative analyses of tick genomes elucidate their genetic diversity and vector capacities.</title>
        <authorList>
            <person name="Jia N."/>
            <person name="Wang J."/>
            <person name="Shi W."/>
            <person name="Du L."/>
            <person name="Sun Y."/>
            <person name="Zhan W."/>
            <person name="Jiang J."/>
            <person name="Wang Q."/>
            <person name="Zhang B."/>
            <person name="Ji P."/>
            <person name="Sakyi L.B."/>
            <person name="Cui X."/>
            <person name="Yuan T."/>
            <person name="Jiang B."/>
            <person name="Yang W."/>
            <person name="Lam T.T.-Y."/>
            <person name="Chang Q."/>
            <person name="Ding S."/>
            <person name="Wang X."/>
            <person name="Zhu J."/>
            <person name="Ruan X."/>
            <person name="Zhao L."/>
            <person name="Wei J."/>
            <person name="Que T."/>
            <person name="Du C."/>
            <person name="Cheng J."/>
            <person name="Dai P."/>
            <person name="Han X."/>
            <person name="Huang E."/>
            <person name="Gao Y."/>
            <person name="Liu J."/>
            <person name="Shao H."/>
            <person name="Ye R."/>
            <person name="Li L."/>
            <person name="Wei W."/>
            <person name="Wang X."/>
            <person name="Wang C."/>
            <person name="Yang T."/>
            <person name="Huo Q."/>
            <person name="Li W."/>
            <person name="Guo W."/>
            <person name="Chen H."/>
            <person name="Zhou L."/>
            <person name="Ni X."/>
            <person name="Tian J."/>
            <person name="Zhou Y."/>
            <person name="Sheng Y."/>
            <person name="Liu T."/>
            <person name="Pan Y."/>
            <person name="Xia L."/>
            <person name="Li J."/>
            <person name="Zhao F."/>
            <person name="Cao W."/>
        </authorList>
    </citation>
    <scope>NUCLEOTIDE SEQUENCE</scope>
    <source>
        <strain evidence="1">Hyas-2018</strain>
    </source>
</reference>
<evidence type="ECO:0000313" key="1">
    <source>
        <dbReference type="EMBL" id="KAH6948332.1"/>
    </source>
</evidence>